<evidence type="ECO:0000256" key="4">
    <source>
        <dbReference type="ARBA" id="ARBA00022989"/>
    </source>
</evidence>
<keyword evidence="8" id="KW-0378">Hydrolase</keyword>
<evidence type="ECO:0000256" key="3">
    <source>
        <dbReference type="ARBA" id="ARBA00022692"/>
    </source>
</evidence>
<dbReference type="InterPro" id="IPR035681">
    <property type="entry name" value="ComA-like_MBL"/>
</dbReference>
<keyword evidence="9" id="KW-1185">Reference proteome</keyword>
<dbReference type="Pfam" id="PF13567">
    <property type="entry name" value="DUF4131"/>
    <property type="match status" value="1"/>
</dbReference>
<evidence type="ECO:0000256" key="5">
    <source>
        <dbReference type="ARBA" id="ARBA00023136"/>
    </source>
</evidence>
<keyword evidence="4 6" id="KW-1133">Transmembrane helix</keyword>
<evidence type="ECO:0000256" key="1">
    <source>
        <dbReference type="ARBA" id="ARBA00004651"/>
    </source>
</evidence>
<feature type="transmembrane region" description="Helical" evidence="6">
    <location>
        <begin position="172"/>
        <end position="193"/>
    </location>
</feature>
<feature type="transmembrane region" description="Helical" evidence="6">
    <location>
        <begin position="341"/>
        <end position="363"/>
    </location>
</feature>
<evidence type="ECO:0000256" key="6">
    <source>
        <dbReference type="SAM" id="Phobius"/>
    </source>
</evidence>
<accession>A0A072N3R6</accession>
<dbReference type="EMBL" id="ANIE01000003">
    <property type="protein sequence ID" value="KEF32156.1"/>
    <property type="molecule type" value="Genomic_DNA"/>
</dbReference>
<dbReference type="PANTHER" id="PTHR30619:SF1">
    <property type="entry name" value="RECOMBINATION PROTEIN 2"/>
    <property type="match status" value="1"/>
</dbReference>
<dbReference type="CDD" id="cd07731">
    <property type="entry name" value="ComA-like_MBL-fold"/>
    <property type="match status" value="1"/>
</dbReference>
<dbReference type="Gene3D" id="3.60.15.10">
    <property type="entry name" value="Ribonuclease Z/Hydroxyacylglutathione hydrolase-like"/>
    <property type="match status" value="1"/>
</dbReference>
<evidence type="ECO:0000313" key="9">
    <source>
        <dbReference type="Proteomes" id="UP000035057"/>
    </source>
</evidence>
<feature type="transmembrane region" description="Helical" evidence="6">
    <location>
        <begin position="213"/>
        <end position="235"/>
    </location>
</feature>
<dbReference type="GO" id="GO:0030420">
    <property type="term" value="P:establishment of competence for transformation"/>
    <property type="evidence" value="ECO:0007669"/>
    <property type="project" value="InterPro"/>
</dbReference>
<feature type="transmembrane region" description="Helical" evidence="6">
    <location>
        <begin position="308"/>
        <end position="329"/>
    </location>
</feature>
<dbReference type="PANTHER" id="PTHR30619">
    <property type="entry name" value="DNA INTERNALIZATION/COMPETENCE PROTEIN COMEC/REC2"/>
    <property type="match status" value="1"/>
</dbReference>
<protein>
    <submittedName>
        <fullName evidence="8">Hydrolase of the metallo-beta-lactamase superfamily</fullName>
    </submittedName>
</protein>
<dbReference type="InterPro" id="IPR025405">
    <property type="entry name" value="DUF4131"/>
</dbReference>
<proteinExistence type="predicted"/>
<dbReference type="Pfam" id="PF03772">
    <property type="entry name" value="Competence"/>
    <property type="match status" value="1"/>
</dbReference>
<comment type="caution">
    <text evidence="8">The sequence shown here is derived from an EMBL/GenBank/DDBJ whole genome shotgun (WGS) entry which is preliminary data.</text>
</comment>
<dbReference type="InterPro" id="IPR052159">
    <property type="entry name" value="Competence_DNA_uptake"/>
</dbReference>
<dbReference type="InterPro" id="IPR001279">
    <property type="entry name" value="Metallo-B-lactamas"/>
</dbReference>
<dbReference type="SUPFAM" id="SSF56281">
    <property type="entry name" value="Metallo-hydrolase/oxidoreductase"/>
    <property type="match status" value="1"/>
</dbReference>
<feature type="transmembrane region" description="Helical" evidence="6">
    <location>
        <begin position="402"/>
        <end position="419"/>
    </location>
</feature>
<dbReference type="Proteomes" id="UP000035057">
    <property type="component" value="Unassembled WGS sequence"/>
</dbReference>
<sequence length="723" mass="77870">MPPSLEGQRLAVSGYLCDVPSVGSFHSVRFSFCVTEWHVREVASDAGLRLPSLLRLSWYGASPADLPGRRLRLEVTLKRPHGTLNSAGFRYEDWLFRKGYRATGSVKSVAEDLRVPCGIRCTYQGVYAGAVSWVNREFGDADHFPLIASLIVGYRGYLDDAQWDVLKATGTIHLVAISGLHLGLVALGAGFIARRLFLLLPGGLMSESGSRSGTFALVLLCCLLYALTAGFTVPTQRALVMVAVASWSVLLGREQSPWLALLMALVAVLLLDPFAPLDQGFWLSFGAVSVLVWSFAGRFKQAGWLKSLLIAQCAIFAGLWPVLALQGQGQPLMGAVANLLAIPWVSLVVMPVLAFAAAIAGLVPDASADLIPVVDAVLGSLWFFLDWAAFCGVPELQPPDSILLLLAPLVLLIVIVPWGPWRVAGVSALCVWFLQAPEAVETGNPYVSDPEVHIWDVGQGLSVLVRHQRDVLLYDTGPAVPGVFSSVESTLLPSLAALGVRRIDTLVVSHGDNDHSGGLQRLVEALPVGAVVSGEPGVVQGKLSAADIQVSPCEEGESRTLGRLTIRYWRNPVAEEGNDASCVVTVLDDKTGAEWILPGDITGESETAFLQYRSAISDPSDVSERLVLAPHHGSKTSSTHAWVETLSPDYVIYSAGYHHRFGHPHPDVVARYRESGAVSLNTACSGMIMVRSAANRMILKEIRDQAPFWISAPGLTRDDCKIP</sequence>
<dbReference type="NCBIfam" id="TIGR00361">
    <property type="entry name" value="ComEC_Rec2"/>
    <property type="match status" value="1"/>
</dbReference>
<dbReference type="InterPro" id="IPR036866">
    <property type="entry name" value="RibonucZ/Hydroxyglut_hydro"/>
</dbReference>
<comment type="subcellular location">
    <subcellularLocation>
        <location evidence="1">Cell membrane</location>
        <topology evidence="1">Multi-pass membrane protein</topology>
    </subcellularLocation>
</comment>
<dbReference type="STRING" id="1137280.D777_00790"/>
<feature type="transmembrane region" description="Helical" evidence="6">
    <location>
        <begin position="256"/>
        <end position="274"/>
    </location>
</feature>
<evidence type="ECO:0000259" key="7">
    <source>
        <dbReference type="SMART" id="SM00849"/>
    </source>
</evidence>
<keyword evidence="5 6" id="KW-0472">Membrane</keyword>
<feature type="transmembrane region" description="Helical" evidence="6">
    <location>
        <begin position="370"/>
        <end position="390"/>
    </location>
</feature>
<dbReference type="SMART" id="SM00849">
    <property type="entry name" value="Lactamase_B"/>
    <property type="match status" value="1"/>
</dbReference>
<dbReference type="PATRIC" id="fig|1137280.3.peg.606"/>
<dbReference type="GO" id="GO:0016787">
    <property type="term" value="F:hydrolase activity"/>
    <property type="evidence" value="ECO:0007669"/>
    <property type="project" value="UniProtKB-KW"/>
</dbReference>
<gene>
    <name evidence="8" type="ORF">D777_00790</name>
</gene>
<feature type="domain" description="Metallo-beta-lactamase" evidence="7">
    <location>
        <begin position="459"/>
        <end position="657"/>
    </location>
</feature>
<dbReference type="NCBIfam" id="TIGR00360">
    <property type="entry name" value="ComEC_N-term"/>
    <property type="match status" value="1"/>
</dbReference>
<dbReference type="InterPro" id="IPR004477">
    <property type="entry name" value="ComEC_N"/>
</dbReference>
<dbReference type="InterPro" id="IPR004797">
    <property type="entry name" value="Competence_ComEC/Rec2"/>
</dbReference>
<keyword evidence="3 6" id="KW-0812">Transmembrane</keyword>
<feature type="transmembrane region" description="Helical" evidence="6">
    <location>
        <begin position="280"/>
        <end position="296"/>
    </location>
</feature>
<evidence type="ECO:0000313" key="8">
    <source>
        <dbReference type="EMBL" id="KEF32156.1"/>
    </source>
</evidence>
<evidence type="ECO:0000256" key="2">
    <source>
        <dbReference type="ARBA" id="ARBA00022475"/>
    </source>
</evidence>
<organism evidence="8 9">
    <name type="scientific">Marinobacter nitratireducens</name>
    <dbReference type="NCBI Taxonomy" id="1137280"/>
    <lineage>
        <taxon>Bacteria</taxon>
        <taxon>Pseudomonadati</taxon>
        <taxon>Pseudomonadota</taxon>
        <taxon>Gammaproteobacteria</taxon>
        <taxon>Pseudomonadales</taxon>
        <taxon>Marinobacteraceae</taxon>
        <taxon>Marinobacter</taxon>
    </lineage>
</organism>
<dbReference type="Pfam" id="PF00753">
    <property type="entry name" value="Lactamase_B"/>
    <property type="match status" value="1"/>
</dbReference>
<dbReference type="AlphaFoldDB" id="A0A072N3R6"/>
<dbReference type="GO" id="GO:0005886">
    <property type="term" value="C:plasma membrane"/>
    <property type="evidence" value="ECO:0007669"/>
    <property type="project" value="UniProtKB-SubCell"/>
</dbReference>
<name>A0A072N3R6_9GAMM</name>
<reference evidence="8 9" key="1">
    <citation type="submission" date="2012-12" db="EMBL/GenBank/DDBJ databases">
        <title>Genome assembly of Marinobacter sp. AK21.</title>
        <authorList>
            <person name="Khatri I."/>
            <person name="Kumar R."/>
            <person name="Vaidya B."/>
            <person name="Subramanian S."/>
            <person name="Pinnaka A."/>
        </authorList>
    </citation>
    <scope>NUCLEOTIDE SEQUENCE [LARGE SCALE GENOMIC DNA]</scope>
    <source>
        <strain evidence="8 9">AK21</strain>
    </source>
</reference>
<keyword evidence="2" id="KW-1003">Cell membrane</keyword>